<dbReference type="PANTHER" id="PTHR44998">
    <property type="match status" value="1"/>
</dbReference>
<dbReference type="GO" id="GO:0016757">
    <property type="term" value="F:glycosyltransferase activity"/>
    <property type="evidence" value="ECO:0007669"/>
    <property type="project" value="TreeGrafter"/>
</dbReference>
<accession>A0A4P9XAV2</accession>
<feature type="non-terminal residue" evidence="6">
    <location>
        <position position="411"/>
    </location>
</feature>
<evidence type="ECO:0000259" key="5">
    <source>
        <dbReference type="Pfam" id="PF13844"/>
    </source>
</evidence>
<keyword evidence="3" id="KW-0677">Repeat</keyword>
<dbReference type="OrthoDB" id="421121at2759"/>
<sequence>LVFMPETYFVNDHRQGFREQQDPELERLVPPDAGAGLAAPSATMSAVADDDTDLTPAEFVRWRREQVRRLKMRRELFPGLPENTVIYANFNQLYKIDIDIFRSWLEIIRRVPNAILWLLRFPPAGEMHLRRTAERLHGAEVAQRVVFTDVAPKHQHIHRGRIADVFLDTPECNAHTTAADILWSGTPLVTYPKYDFKMCSRVAASVAYATGAWPPARVPAPEYDAAGRPMSNGLRLQATLPRLRDPLLLGHYMVVNSYQEYEDRAVQLGRGLHWDWVTLRAPGASAAGGPIAAPASAAPAGATGVPAPTRGFPGDPPGLPAVSATASVADLGFLPSRAATTHIFVPRGLAAQLRRQLFLTRDTMPLFNTVRWVRGLEHAFVQSLRRWRDAWDVNVARNLREYEFVKQAAER</sequence>
<dbReference type="GO" id="GO:0006493">
    <property type="term" value="P:protein O-linked glycosylation"/>
    <property type="evidence" value="ECO:0007669"/>
    <property type="project" value="TreeGrafter"/>
</dbReference>
<feature type="non-terminal residue" evidence="6">
    <location>
        <position position="1"/>
    </location>
</feature>
<dbReference type="Gene3D" id="3.40.50.2000">
    <property type="entry name" value="Glycogen Phosphorylase B"/>
    <property type="match status" value="1"/>
</dbReference>
<dbReference type="STRING" id="1555241.A0A4P9XAV2"/>
<dbReference type="AlphaFoldDB" id="A0A4P9XAV2"/>
<evidence type="ECO:0000256" key="3">
    <source>
        <dbReference type="ARBA" id="ARBA00022737"/>
    </source>
</evidence>
<gene>
    <name evidence="6" type="ORF">CXG81DRAFT_3716</name>
</gene>
<keyword evidence="2" id="KW-0808">Transferase</keyword>
<evidence type="ECO:0000313" key="7">
    <source>
        <dbReference type="Proteomes" id="UP000274922"/>
    </source>
</evidence>
<evidence type="ECO:0000256" key="2">
    <source>
        <dbReference type="ARBA" id="ARBA00022679"/>
    </source>
</evidence>
<evidence type="ECO:0000313" key="6">
    <source>
        <dbReference type="EMBL" id="RKP02514.1"/>
    </source>
</evidence>
<dbReference type="EMBL" id="ML014141">
    <property type="protein sequence ID" value="RKP02514.1"/>
    <property type="molecule type" value="Genomic_DNA"/>
</dbReference>
<reference evidence="7" key="1">
    <citation type="journal article" date="2018" name="Nat. Microbiol.">
        <title>Leveraging single-cell genomics to expand the fungal tree of life.</title>
        <authorList>
            <person name="Ahrendt S.R."/>
            <person name="Quandt C.A."/>
            <person name="Ciobanu D."/>
            <person name="Clum A."/>
            <person name="Salamov A."/>
            <person name="Andreopoulos B."/>
            <person name="Cheng J.F."/>
            <person name="Woyke T."/>
            <person name="Pelin A."/>
            <person name="Henrissat B."/>
            <person name="Reynolds N.K."/>
            <person name="Benny G.L."/>
            <person name="Smith M.E."/>
            <person name="James T.Y."/>
            <person name="Grigoriev I.V."/>
        </authorList>
    </citation>
    <scope>NUCLEOTIDE SEQUENCE [LARGE SCALE GENOMIC DNA]</scope>
    <source>
        <strain evidence="7">ATCC 52028</strain>
    </source>
</reference>
<name>A0A4P9XAV2_9FUNG</name>
<dbReference type="Pfam" id="PF13844">
    <property type="entry name" value="Glyco_transf_41"/>
    <property type="match status" value="1"/>
</dbReference>
<evidence type="ECO:0000256" key="1">
    <source>
        <dbReference type="ARBA" id="ARBA00004922"/>
    </source>
</evidence>
<protein>
    <recommendedName>
        <fullName evidence="5">O-GlcNAc transferase C-terminal domain-containing protein</fullName>
    </recommendedName>
</protein>
<dbReference type="PANTHER" id="PTHR44998:SF1">
    <property type="entry name" value="UDP-N-ACETYLGLUCOSAMINE--PEPTIDE N-ACETYLGLUCOSAMINYLTRANSFERASE 110 KDA SUBUNIT"/>
    <property type="match status" value="1"/>
</dbReference>
<dbReference type="InterPro" id="IPR029489">
    <property type="entry name" value="OGT/SEC/SPY_C"/>
</dbReference>
<feature type="domain" description="O-GlcNAc transferase C-terminal" evidence="5">
    <location>
        <begin position="79"/>
        <end position="211"/>
    </location>
</feature>
<keyword evidence="4" id="KW-0802">TPR repeat</keyword>
<keyword evidence="7" id="KW-1185">Reference proteome</keyword>
<dbReference type="Proteomes" id="UP000274922">
    <property type="component" value="Unassembled WGS sequence"/>
</dbReference>
<evidence type="ECO:0000256" key="4">
    <source>
        <dbReference type="ARBA" id="ARBA00022803"/>
    </source>
</evidence>
<organism evidence="6 7">
    <name type="scientific">Caulochytrium protostelioides</name>
    <dbReference type="NCBI Taxonomy" id="1555241"/>
    <lineage>
        <taxon>Eukaryota</taxon>
        <taxon>Fungi</taxon>
        <taxon>Fungi incertae sedis</taxon>
        <taxon>Chytridiomycota</taxon>
        <taxon>Chytridiomycota incertae sedis</taxon>
        <taxon>Chytridiomycetes</taxon>
        <taxon>Caulochytriales</taxon>
        <taxon>Caulochytriaceae</taxon>
        <taxon>Caulochytrium</taxon>
    </lineage>
</organism>
<comment type="pathway">
    <text evidence="1">Protein modification; protein glycosylation.</text>
</comment>
<proteinExistence type="predicted"/>